<dbReference type="PANTHER" id="PTHR46825:SF9">
    <property type="entry name" value="BETA-LACTAMASE-RELATED DOMAIN-CONTAINING PROTEIN"/>
    <property type="match status" value="1"/>
</dbReference>
<dbReference type="Pfam" id="PF00144">
    <property type="entry name" value="Beta-lactamase"/>
    <property type="match status" value="1"/>
</dbReference>
<dbReference type="InterPro" id="IPR001466">
    <property type="entry name" value="Beta-lactam-related"/>
</dbReference>
<accession>A0ABT6Y3R1</accession>
<dbReference type="EMBL" id="JASHIF010000002">
    <property type="protein sequence ID" value="MDI9858195.1"/>
    <property type="molecule type" value="Genomic_DNA"/>
</dbReference>
<evidence type="ECO:0000313" key="3">
    <source>
        <dbReference type="Proteomes" id="UP001236507"/>
    </source>
</evidence>
<protein>
    <submittedName>
        <fullName evidence="2">Serine hydrolase domain-containing protein</fullName>
        <ecNumber evidence="2">3.1.1.103</ecNumber>
    </submittedName>
</protein>
<proteinExistence type="predicted"/>
<dbReference type="Proteomes" id="UP001236507">
    <property type="component" value="Unassembled WGS sequence"/>
</dbReference>
<dbReference type="GO" id="GO:0016787">
    <property type="term" value="F:hydrolase activity"/>
    <property type="evidence" value="ECO:0007669"/>
    <property type="project" value="UniProtKB-KW"/>
</dbReference>
<keyword evidence="2" id="KW-0378">Hydrolase</keyword>
<dbReference type="InterPro" id="IPR012338">
    <property type="entry name" value="Beta-lactam/transpept-like"/>
</dbReference>
<reference evidence="2 3" key="1">
    <citation type="submission" date="2023-05" db="EMBL/GenBank/DDBJ databases">
        <title>Novel species of genus Flectobacillus isolated from stream in China.</title>
        <authorList>
            <person name="Lu H."/>
        </authorList>
    </citation>
    <scope>NUCLEOTIDE SEQUENCE [LARGE SCALE GENOMIC DNA]</scope>
    <source>
        <strain evidence="2 3">KCTC 42575</strain>
    </source>
</reference>
<keyword evidence="3" id="KW-1185">Reference proteome</keyword>
<organism evidence="2 3">
    <name type="scientific">Flectobacillus roseus</name>
    <dbReference type="NCBI Taxonomy" id="502259"/>
    <lineage>
        <taxon>Bacteria</taxon>
        <taxon>Pseudomonadati</taxon>
        <taxon>Bacteroidota</taxon>
        <taxon>Cytophagia</taxon>
        <taxon>Cytophagales</taxon>
        <taxon>Flectobacillaceae</taxon>
        <taxon>Flectobacillus</taxon>
    </lineage>
</organism>
<dbReference type="SUPFAM" id="SSF56601">
    <property type="entry name" value="beta-lactamase/transpeptidase-like"/>
    <property type="match status" value="1"/>
</dbReference>
<feature type="domain" description="Beta-lactamase-related" evidence="1">
    <location>
        <begin position="41"/>
        <end position="382"/>
    </location>
</feature>
<dbReference type="Gene3D" id="3.40.710.10">
    <property type="entry name" value="DD-peptidase/beta-lactamase superfamily"/>
    <property type="match status" value="1"/>
</dbReference>
<sequence length="505" mass="57148">MRNLPHQRILGIALGLGLFFQTQAQTFEERKQQVSQALPLVDQLFKEYAEKNHFPGMSYGIVLDGKLIHTKGVGMANLEQNIPATPQSAFRIASMTKSLTAMAIVKLRDEGKLQMDDPVWKYVPEMKNQKYATKDSPTITVRNLLTHSAGFPEDNPWGDRQLGISEKEFTDFLKKGISFSTAVDTEYEYSNLGFALLGAIIKKVSGIAYQEYINQQILKPLGMNHTYWEYTKVPQKELALGYRWLDGKWIPQPLEHDGVYGAMGGLITTMEDYGKYVAFHQAAWPTSDAPEVGPIKRSSVREMQKPWQFNNLNANYQYQSGKKCAMVSAYGYGLRTSVDCEGRRMVGHSGGLPGFGSHWYILQDYGLGVVSFANNTYSPMSYINIQILDTLLATTKLERYPIQPAKVLEKRYVQLVDAVKNWENAKSMNIFAINFFDDYPMSILGKDTKNFQEKIGKVVKIHPIKPQNKLRGSFIVEGEKGKCEISLTLSPETPALIQEYHFRVL</sequence>
<dbReference type="InterPro" id="IPR050491">
    <property type="entry name" value="AmpC-like"/>
</dbReference>
<dbReference type="RefSeq" id="WP_283343445.1">
    <property type="nucleotide sequence ID" value="NZ_JASHIF010000002.1"/>
</dbReference>
<gene>
    <name evidence="2" type="ORF">QM524_03125</name>
</gene>
<evidence type="ECO:0000313" key="2">
    <source>
        <dbReference type="EMBL" id="MDI9858195.1"/>
    </source>
</evidence>
<comment type="caution">
    <text evidence="2">The sequence shown here is derived from an EMBL/GenBank/DDBJ whole genome shotgun (WGS) entry which is preliminary data.</text>
</comment>
<evidence type="ECO:0000259" key="1">
    <source>
        <dbReference type="Pfam" id="PF00144"/>
    </source>
</evidence>
<name>A0ABT6Y3R1_9BACT</name>
<dbReference type="EC" id="3.1.1.103" evidence="2"/>
<dbReference type="PANTHER" id="PTHR46825">
    <property type="entry name" value="D-ALANYL-D-ALANINE-CARBOXYPEPTIDASE/ENDOPEPTIDASE AMPH"/>
    <property type="match status" value="1"/>
</dbReference>